<evidence type="ECO:0000313" key="3">
    <source>
        <dbReference type="Proteomes" id="UP001385951"/>
    </source>
</evidence>
<dbReference type="AlphaFoldDB" id="A0AAW0FXT2"/>
<dbReference type="EMBL" id="JASBNA010000018">
    <property type="protein sequence ID" value="KAK7686025.1"/>
    <property type="molecule type" value="Genomic_DNA"/>
</dbReference>
<feature type="compositionally biased region" description="Acidic residues" evidence="1">
    <location>
        <begin position="274"/>
        <end position="284"/>
    </location>
</feature>
<evidence type="ECO:0000313" key="2">
    <source>
        <dbReference type="EMBL" id="KAK7686025.1"/>
    </source>
</evidence>
<feature type="compositionally biased region" description="Polar residues" evidence="1">
    <location>
        <begin position="161"/>
        <end position="178"/>
    </location>
</feature>
<feature type="compositionally biased region" description="Polar residues" evidence="1">
    <location>
        <begin position="31"/>
        <end position="44"/>
    </location>
</feature>
<gene>
    <name evidence="2" type="ORF">QCA50_010836</name>
</gene>
<sequence length="463" mass="51782">MSASDIDSDSFSEIEPFDLDDDVIALLEGRASSQATHPTTSSEFDASECDARQPSLKQEPSSPCLDPSVDDEGFPLMTLTQEESAVLDALEEDFQLSQTSRVVKESDDFNSQPLTQLRGKRQRPLSLGRSLTQPCHSSSLSSSTSEMSFVANRNVPRTVTSAKSMTNILRSSELQNITSRRKPVRAEPEGDTGMQPYGEDERQQVVAELTNAADPTPGERVAKRRKLNTISRSKTQPSTKFVPGVQMPPPRSYSISAMVSLWDDVDPIEPEVIEISSDSDSEQEAPEKPSDPKAVPYFTAPAALAVRYSQTPRIDQFFSQYPEFDYKPNAPAVGEFMRLTQQKGWKNGEATKKEVQAQFKTVMSEQFNEIYGLDPNDVKAWQYMLQVLDIDPIPQDLDECRRVIRSLYVNLVDLVDLHRAQETPQKFEDLAALRAYTRGHKIFPLKVAKAGGVLKFLLRKIHN</sequence>
<reference evidence="2 3" key="1">
    <citation type="submission" date="2022-09" db="EMBL/GenBank/DDBJ databases">
        <authorList>
            <person name="Palmer J.M."/>
        </authorList>
    </citation>
    <scope>NUCLEOTIDE SEQUENCE [LARGE SCALE GENOMIC DNA]</scope>
    <source>
        <strain evidence="2 3">DSM 7382</strain>
    </source>
</reference>
<comment type="caution">
    <text evidence="2">The sequence shown here is derived from an EMBL/GenBank/DDBJ whole genome shotgun (WGS) entry which is preliminary data.</text>
</comment>
<organism evidence="2 3">
    <name type="scientific">Cerrena zonata</name>
    <dbReference type="NCBI Taxonomy" id="2478898"/>
    <lineage>
        <taxon>Eukaryota</taxon>
        <taxon>Fungi</taxon>
        <taxon>Dikarya</taxon>
        <taxon>Basidiomycota</taxon>
        <taxon>Agaricomycotina</taxon>
        <taxon>Agaricomycetes</taxon>
        <taxon>Polyporales</taxon>
        <taxon>Cerrenaceae</taxon>
        <taxon>Cerrena</taxon>
    </lineage>
</organism>
<feature type="region of interest" description="Disordered" evidence="1">
    <location>
        <begin position="30"/>
        <end position="75"/>
    </location>
</feature>
<proteinExistence type="predicted"/>
<accession>A0AAW0FXT2</accession>
<keyword evidence="3" id="KW-1185">Reference proteome</keyword>
<feature type="compositionally biased region" description="Low complexity" evidence="1">
    <location>
        <begin position="137"/>
        <end position="148"/>
    </location>
</feature>
<dbReference type="Proteomes" id="UP001385951">
    <property type="component" value="Unassembled WGS sequence"/>
</dbReference>
<protein>
    <submittedName>
        <fullName evidence="2">Uncharacterized protein</fullName>
    </submittedName>
</protein>
<name>A0AAW0FXT2_9APHY</name>
<dbReference type="PANTHER" id="PTHR38846">
    <property type="entry name" value="C3H1-TYPE DOMAIN-CONTAINING PROTEIN"/>
    <property type="match status" value="1"/>
</dbReference>
<feature type="region of interest" description="Disordered" evidence="1">
    <location>
        <begin position="98"/>
        <end position="148"/>
    </location>
</feature>
<evidence type="ECO:0000256" key="1">
    <source>
        <dbReference type="SAM" id="MobiDB-lite"/>
    </source>
</evidence>
<feature type="region of interest" description="Disordered" evidence="1">
    <location>
        <begin position="274"/>
        <end position="295"/>
    </location>
</feature>
<dbReference type="PANTHER" id="PTHR38846:SF1">
    <property type="entry name" value="C3H1-TYPE DOMAIN-CONTAINING PROTEIN"/>
    <property type="match status" value="1"/>
</dbReference>
<feature type="region of interest" description="Disordered" evidence="1">
    <location>
        <begin position="161"/>
        <end position="199"/>
    </location>
</feature>